<reference evidence="1" key="2">
    <citation type="submission" date="2022-10" db="EMBL/GenBank/DDBJ databases">
        <authorList>
            <person name="Ngo T.-E."/>
        </authorList>
    </citation>
    <scope>NUCLEOTIDE SEQUENCE</scope>
    <source>
        <strain evidence="1">JHB</strain>
    </source>
</reference>
<accession>A0A9Q9UVU5</accession>
<dbReference type="AlphaFoldDB" id="A0A9Q9UVU5"/>
<reference evidence="1" key="1">
    <citation type="journal article" date="2017" name="Proc. Natl. Acad. Sci. U.S.A.">
        <title>Comparative genomics uncovers the prolific and distinctive metabolic potential of the cyanobacterial genus Moorea.</title>
        <authorList>
            <person name="Leao T."/>
            <person name="Castelao G."/>
            <person name="Korobeynikov A."/>
            <person name="Monroe E.A."/>
            <person name="Podell S."/>
            <person name="Glukhov E."/>
            <person name="Allen E.E."/>
            <person name="Gerwick W.H."/>
            <person name="Gerwick L."/>
        </authorList>
    </citation>
    <scope>NUCLEOTIDE SEQUENCE</scope>
    <source>
        <strain evidence="1">JHB</strain>
    </source>
</reference>
<dbReference type="EMBL" id="CP017708">
    <property type="protein sequence ID" value="WAN69201.1"/>
    <property type="molecule type" value="Genomic_DNA"/>
</dbReference>
<name>A0A9Q9UVU5_MOOP1</name>
<dbReference type="Proteomes" id="UP000176944">
    <property type="component" value="Chromosome"/>
</dbReference>
<evidence type="ECO:0000313" key="1">
    <source>
        <dbReference type="EMBL" id="WAN69201.1"/>
    </source>
</evidence>
<gene>
    <name evidence="1" type="ORF">BJP36_43355</name>
</gene>
<sequence length="54" mass="6135">MIPETIAFIIVINYSQFYYPCSLLPTPCSLLPKTHDIPLNSYAYSTLPILCLNQ</sequence>
<proteinExistence type="predicted"/>
<organism evidence="1">
    <name type="scientific">Moorena producens (strain JHB)</name>
    <dbReference type="NCBI Taxonomy" id="1454205"/>
    <lineage>
        <taxon>Bacteria</taxon>
        <taxon>Bacillati</taxon>
        <taxon>Cyanobacteriota</taxon>
        <taxon>Cyanophyceae</taxon>
        <taxon>Coleofasciculales</taxon>
        <taxon>Coleofasciculaceae</taxon>
        <taxon>Moorena</taxon>
    </lineage>
</organism>
<protein>
    <submittedName>
        <fullName evidence="1">Uncharacterized protein</fullName>
    </submittedName>
</protein>